<protein>
    <submittedName>
        <fullName evidence="3">Uncharacterized protein</fullName>
    </submittedName>
</protein>
<dbReference type="AlphaFoldDB" id="A0A4R1PYK9"/>
<evidence type="ECO:0000313" key="4">
    <source>
        <dbReference type="Proteomes" id="UP000295063"/>
    </source>
</evidence>
<gene>
    <name evidence="3" type="ORF">EV210_111116</name>
</gene>
<evidence type="ECO:0000256" key="2">
    <source>
        <dbReference type="SAM" id="Phobius"/>
    </source>
</evidence>
<feature type="region of interest" description="Disordered" evidence="1">
    <location>
        <begin position="42"/>
        <end position="73"/>
    </location>
</feature>
<comment type="caution">
    <text evidence="3">The sequence shown here is derived from an EMBL/GenBank/DDBJ whole genome shotgun (WGS) entry which is preliminary data.</text>
</comment>
<proteinExistence type="predicted"/>
<evidence type="ECO:0000313" key="3">
    <source>
        <dbReference type="EMBL" id="TCL35650.1"/>
    </source>
</evidence>
<sequence>MTAIFAMTQNHSANALIGNGITTVIMLSLGVWFFGKYKNRKKPEETGASLDPVSELYPSEGMQGEEKVQKLPGSKARKKSIGATVRINAQHVSGLSIAEGAECFIYLCNNMIVFERNETSYKLLVEKIKDIVIKTDTEIQKSHVSSIGRAIAGGVLFGPLGAIVGGRSKEKTSKIESRYLIFTYDKNGEADYISFDVTKTLDAYKFLDFWSKIPKEKKEITL</sequence>
<dbReference type="Proteomes" id="UP000295063">
    <property type="component" value="Unassembled WGS sequence"/>
</dbReference>
<reference evidence="3 4" key="1">
    <citation type="submission" date="2019-03" db="EMBL/GenBank/DDBJ databases">
        <title>Genomic Encyclopedia of Type Strains, Phase IV (KMG-IV): sequencing the most valuable type-strain genomes for metagenomic binning, comparative biology and taxonomic classification.</title>
        <authorList>
            <person name="Goeker M."/>
        </authorList>
    </citation>
    <scope>NUCLEOTIDE SEQUENCE [LARGE SCALE GENOMIC DNA]</scope>
    <source>
        <strain evidence="3 4">DSM 15969</strain>
    </source>
</reference>
<keyword evidence="2" id="KW-0472">Membrane</keyword>
<organism evidence="3 4">
    <name type="scientific">Anaerospora hongkongensis</name>
    <dbReference type="NCBI Taxonomy" id="244830"/>
    <lineage>
        <taxon>Bacteria</taxon>
        <taxon>Bacillati</taxon>
        <taxon>Bacillota</taxon>
        <taxon>Negativicutes</taxon>
        <taxon>Selenomonadales</taxon>
        <taxon>Sporomusaceae</taxon>
        <taxon>Anaerospora</taxon>
    </lineage>
</organism>
<keyword evidence="2" id="KW-0812">Transmembrane</keyword>
<feature type="transmembrane region" description="Helical" evidence="2">
    <location>
        <begin position="15"/>
        <end position="34"/>
    </location>
</feature>
<evidence type="ECO:0000256" key="1">
    <source>
        <dbReference type="SAM" id="MobiDB-lite"/>
    </source>
</evidence>
<keyword evidence="2" id="KW-1133">Transmembrane helix</keyword>
<name>A0A4R1PYK9_9FIRM</name>
<keyword evidence="4" id="KW-1185">Reference proteome</keyword>
<accession>A0A4R1PYK9</accession>
<dbReference type="EMBL" id="SLUI01000011">
    <property type="protein sequence ID" value="TCL35650.1"/>
    <property type="molecule type" value="Genomic_DNA"/>
</dbReference>